<dbReference type="GO" id="GO:0004523">
    <property type="term" value="F:RNA-DNA hybrid ribonuclease activity"/>
    <property type="evidence" value="ECO:0007669"/>
    <property type="project" value="InterPro"/>
</dbReference>
<dbReference type="AlphaFoldDB" id="A0A8B8M1B3"/>
<reference evidence="3" key="2">
    <citation type="submission" date="2025-08" db="UniProtKB">
        <authorList>
            <consortium name="RefSeq"/>
        </authorList>
    </citation>
    <scope>IDENTIFICATION</scope>
    <source>
        <tissue evidence="3">Young leaves</tissue>
    </source>
</reference>
<dbReference type="InterPro" id="IPR044730">
    <property type="entry name" value="RNase_H-like_dom_plant"/>
</dbReference>
<evidence type="ECO:0000259" key="1">
    <source>
        <dbReference type="PROSITE" id="PS51746"/>
    </source>
</evidence>
<dbReference type="OrthoDB" id="420076at2759"/>
<dbReference type="CDD" id="cd06222">
    <property type="entry name" value="RNase_H_like"/>
    <property type="match status" value="1"/>
</dbReference>
<dbReference type="Gene3D" id="3.60.40.10">
    <property type="entry name" value="PPM-type phosphatase domain"/>
    <property type="match status" value="1"/>
</dbReference>
<dbReference type="Pfam" id="PF00481">
    <property type="entry name" value="PP2C"/>
    <property type="match status" value="1"/>
</dbReference>
<name>A0A8B8M1B3_ABRPR</name>
<dbReference type="SUPFAM" id="SSF81606">
    <property type="entry name" value="PP2C-like"/>
    <property type="match status" value="1"/>
</dbReference>
<dbReference type="InterPro" id="IPR036457">
    <property type="entry name" value="PPM-type-like_dom_sf"/>
</dbReference>
<dbReference type="RefSeq" id="XP_027361577.1">
    <property type="nucleotide sequence ID" value="XM_027505776.1"/>
</dbReference>
<reference evidence="2" key="1">
    <citation type="journal article" date="2019" name="Toxins">
        <title>Detection of Abrin-Like and Prepropulchellin-Like Toxin Genes and Transcripts Using Whole Genome Sequencing and Full-Length Transcript Sequencing of Abrus precatorius.</title>
        <authorList>
            <person name="Hovde B.T."/>
            <person name="Daligault H.E."/>
            <person name="Hanschen E.R."/>
            <person name="Kunde Y.A."/>
            <person name="Johnson M.B."/>
            <person name="Starkenburg S.R."/>
            <person name="Johnson S.L."/>
        </authorList>
    </citation>
    <scope>NUCLEOTIDE SEQUENCE [LARGE SCALE GENOMIC DNA]</scope>
</reference>
<sequence>MASTACGEVLRDSLGNFVFALCEMLGRCFVVQDELCAIFHGLRIIKERGISDPILIESDFATVVKFLNEGCPRENSCCSLVNHVVYMAGDNDSVKCVHIFKEANQVAYRFAKQGLSILGMVGTKKEIIDQSCVENFSKSPLSRPVWSIGDVYMKHAQFNREPLNPKFRLLEPMNVPILSANPTIISHALQPNDSFLIFASDGLWEHLTNEKAVDIVNSNPHAYGVEPNYYYMVCMLGELNRDF</sequence>
<dbReference type="InterPro" id="IPR001932">
    <property type="entry name" value="PPM-type_phosphatase-like_dom"/>
</dbReference>
<keyword evidence="2" id="KW-1185">Reference proteome</keyword>
<dbReference type="InterPro" id="IPR036397">
    <property type="entry name" value="RNaseH_sf"/>
</dbReference>
<proteinExistence type="predicted"/>
<dbReference type="PROSITE" id="PS51746">
    <property type="entry name" value="PPM_2"/>
    <property type="match status" value="1"/>
</dbReference>
<dbReference type="Proteomes" id="UP000694853">
    <property type="component" value="Unplaced"/>
</dbReference>
<protein>
    <submittedName>
        <fullName evidence="3">Probable protein phosphatase 2C 25</fullName>
    </submittedName>
</protein>
<dbReference type="GO" id="GO:0003676">
    <property type="term" value="F:nucleic acid binding"/>
    <property type="evidence" value="ECO:0007669"/>
    <property type="project" value="InterPro"/>
</dbReference>
<accession>A0A8B8M1B3</accession>
<dbReference type="InterPro" id="IPR012337">
    <property type="entry name" value="RNaseH-like_sf"/>
</dbReference>
<dbReference type="SUPFAM" id="SSF53098">
    <property type="entry name" value="Ribonuclease H-like"/>
    <property type="match status" value="1"/>
</dbReference>
<dbReference type="InterPro" id="IPR053151">
    <property type="entry name" value="RNase_H-like"/>
</dbReference>
<organism evidence="2 3">
    <name type="scientific">Abrus precatorius</name>
    <name type="common">Indian licorice</name>
    <name type="synonym">Glycine abrus</name>
    <dbReference type="NCBI Taxonomy" id="3816"/>
    <lineage>
        <taxon>Eukaryota</taxon>
        <taxon>Viridiplantae</taxon>
        <taxon>Streptophyta</taxon>
        <taxon>Embryophyta</taxon>
        <taxon>Tracheophyta</taxon>
        <taxon>Spermatophyta</taxon>
        <taxon>Magnoliopsida</taxon>
        <taxon>eudicotyledons</taxon>
        <taxon>Gunneridae</taxon>
        <taxon>Pentapetalae</taxon>
        <taxon>rosids</taxon>
        <taxon>fabids</taxon>
        <taxon>Fabales</taxon>
        <taxon>Fabaceae</taxon>
        <taxon>Papilionoideae</taxon>
        <taxon>50 kb inversion clade</taxon>
        <taxon>NPAAA clade</taxon>
        <taxon>indigoferoid/millettioid clade</taxon>
        <taxon>Abreae</taxon>
        <taxon>Abrus</taxon>
    </lineage>
</organism>
<dbReference type="PANTHER" id="PTHR47723:SF19">
    <property type="entry name" value="POLYNUCLEOTIDYL TRANSFERASE, RIBONUCLEASE H-LIKE SUPERFAMILY PROTEIN"/>
    <property type="match status" value="1"/>
</dbReference>
<dbReference type="Pfam" id="PF13456">
    <property type="entry name" value="RVT_3"/>
    <property type="match status" value="1"/>
</dbReference>
<dbReference type="KEGG" id="aprc:113869451"/>
<evidence type="ECO:0000313" key="2">
    <source>
        <dbReference type="Proteomes" id="UP000694853"/>
    </source>
</evidence>
<gene>
    <name evidence="3" type="primary">LOC113869451</name>
</gene>
<dbReference type="GeneID" id="113869451"/>
<dbReference type="PANTHER" id="PTHR47723">
    <property type="entry name" value="OS05G0353850 PROTEIN"/>
    <property type="match status" value="1"/>
</dbReference>
<dbReference type="InterPro" id="IPR002156">
    <property type="entry name" value="RNaseH_domain"/>
</dbReference>
<dbReference type="Gene3D" id="3.30.420.10">
    <property type="entry name" value="Ribonuclease H-like superfamily/Ribonuclease H"/>
    <property type="match status" value="1"/>
</dbReference>
<evidence type="ECO:0000313" key="3">
    <source>
        <dbReference type="RefSeq" id="XP_027361577.1"/>
    </source>
</evidence>
<feature type="domain" description="PPM-type phosphatase" evidence="1">
    <location>
        <begin position="1"/>
        <end position="243"/>
    </location>
</feature>